<dbReference type="Proteomes" id="UP000019270">
    <property type="component" value="Unassembled WGS sequence"/>
</dbReference>
<dbReference type="AlphaFoldDB" id="W7LIW7"/>
<name>W7LIW7_CYTFI</name>
<organism evidence="1 2">
    <name type="scientific">Cytobacillus firmus DS1</name>
    <dbReference type="NCBI Taxonomy" id="1307436"/>
    <lineage>
        <taxon>Bacteria</taxon>
        <taxon>Bacillati</taxon>
        <taxon>Bacillota</taxon>
        <taxon>Bacilli</taxon>
        <taxon>Bacillales</taxon>
        <taxon>Bacillaceae</taxon>
        <taxon>Cytobacillus</taxon>
    </lineage>
</organism>
<comment type="caution">
    <text evidence="1">The sequence shown here is derived from an EMBL/GenBank/DDBJ whole genome shotgun (WGS) entry which is preliminary data.</text>
</comment>
<evidence type="ECO:0000313" key="2">
    <source>
        <dbReference type="Proteomes" id="UP000019270"/>
    </source>
</evidence>
<gene>
    <name evidence="1" type="ORF">PBF_04718</name>
</gene>
<proteinExistence type="predicted"/>
<dbReference type="EMBL" id="APVL01000003">
    <property type="protein sequence ID" value="EWG12069.1"/>
    <property type="molecule type" value="Genomic_DNA"/>
</dbReference>
<protein>
    <submittedName>
        <fullName evidence="1">Uncharacterized protein</fullName>
    </submittedName>
</protein>
<reference evidence="2" key="1">
    <citation type="submission" date="2013-03" db="EMBL/GenBank/DDBJ databases">
        <title>Draft genome sequence of Bacillus firmus DS1.</title>
        <authorList>
            <person name="Peng D."/>
            <person name="Zhu L."/>
            <person name="Sun M."/>
        </authorList>
    </citation>
    <scope>NUCLEOTIDE SEQUENCE [LARGE SCALE GENOMIC DNA]</scope>
    <source>
        <strain evidence="2">DS1</strain>
    </source>
</reference>
<sequence length="70" mass="7879">MLSVFFFIKAAVRNCLFAEFSSLFAEMAILFADLPGLFAKRASLFAGFPILLVMFTFTHHNCQTPKLESI</sequence>
<evidence type="ECO:0000313" key="1">
    <source>
        <dbReference type="EMBL" id="EWG12069.1"/>
    </source>
</evidence>
<accession>W7LIW7</accession>
<reference evidence="1 2" key="2">
    <citation type="journal article" date="2016" name="Sci. Rep.">
        <title>A novel serine protease, Sep1, from Bacillus firmus DS-1 has nematicidal activity and degrades multiple intestinal-associated nematode proteins.</title>
        <authorList>
            <person name="Geng C."/>
            <person name="Nie X."/>
            <person name="Tang Z."/>
            <person name="Zhang Y."/>
            <person name="Lin J."/>
            <person name="Sun M."/>
            <person name="Peng D."/>
        </authorList>
    </citation>
    <scope>NUCLEOTIDE SEQUENCE [LARGE SCALE GENOMIC DNA]</scope>
    <source>
        <strain evidence="1 2">DS1</strain>
    </source>
</reference>